<dbReference type="PANTHER" id="PTHR24410">
    <property type="entry name" value="HL07962P-RELATED"/>
    <property type="match status" value="1"/>
</dbReference>
<dbReference type="Gene3D" id="1.25.40.420">
    <property type="match status" value="1"/>
</dbReference>
<dbReference type="InterPro" id="IPR051481">
    <property type="entry name" value="BTB-POZ/Galectin-3-binding"/>
</dbReference>
<dbReference type="InterPro" id="IPR000210">
    <property type="entry name" value="BTB/POZ_dom"/>
</dbReference>
<dbReference type="InterPro" id="IPR011333">
    <property type="entry name" value="SKP1/BTB/POZ_sf"/>
</dbReference>
<evidence type="ECO:0000313" key="3">
    <source>
        <dbReference type="EMBL" id="CAG8483910.1"/>
    </source>
</evidence>
<dbReference type="SUPFAM" id="SSF54695">
    <property type="entry name" value="POZ domain"/>
    <property type="match status" value="1"/>
</dbReference>
<dbReference type="PANTHER" id="PTHR24410:SF23">
    <property type="entry name" value="BTB DOMAIN-CONTAINING PROTEIN-RELATED"/>
    <property type="match status" value="1"/>
</dbReference>
<comment type="caution">
    <text evidence="3">The sequence shown here is derived from an EMBL/GenBank/DDBJ whole genome shotgun (WGS) entry which is preliminary data.</text>
</comment>
<feature type="domain" description="BTB" evidence="1">
    <location>
        <begin position="18"/>
        <end position="91"/>
    </location>
</feature>
<dbReference type="Proteomes" id="UP000789572">
    <property type="component" value="Unassembled WGS sequence"/>
</dbReference>
<dbReference type="SMART" id="SM00225">
    <property type="entry name" value="BTB"/>
    <property type="match status" value="1"/>
</dbReference>
<sequence length="458" mass="52609">MSDVCKDLLRLLDSEKNYDVVLRVGEEGHTKEFKAHSLILCARSTYFAAAIDGKWAKKEDNKYIVNKPNVTPATMDFILRYLYGGVTDFTSQRASVIFDVLIATDELELLGLLNDVQQYIIKKKDEFLTDNPVKILRKIWLHEAFIPLRNICIDIICNKPSILFDSDEFCEIPESILVHFLQRDDLDLPEVIIWRRLLEWGIAQNHELTSTSSVDSWTKDDFVNLEKTLHQCLRHVRYYTFQPQEFCENVMPYRKLLPTDLREDVIRYYMIPEKNTSQRKPRMSTKISKTKINSLIIKEVQVGLISSWIDAVKYVTHKEFRYELLLRGTRDGFDSAKFHNLCDNKGPTLIVCKPNSSNAIIGGYNPLNWSNNGTYGNTNKSFLFYIMNIHNLSSAQIAHVTNSTYAVYYHSSYGPCFGCGDDLVASGTSWSSSSNCYPNIGIPGSFAIQEYEVFKVII</sequence>
<evidence type="ECO:0000259" key="1">
    <source>
        <dbReference type="PROSITE" id="PS50097"/>
    </source>
</evidence>
<dbReference type="AlphaFoldDB" id="A0A9N8WBX6"/>
<accession>A0A9N8WBX6</accession>
<proteinExistence type="predicted"/>
<dbReference type="PROSITE" id="PS50097">
    <property type="entry name" value="BTB"/>
    <property type="match status" value="1"/>
</dbReference>
<dbReference type="SMART" id="SM00584">
    <property type="entry name" value="TLDc"/>
    <property type="match status" value="1"/>
</dbReference>
<organism evidence="3 4">
    <name type="scientific">Paraglomus occultum</name>
    <dbReference type="NCBI Taxonomy" id="144539"/>
    <lineage>
        <taxon>Eukaryota</taxon>
        <taxon>Fungi</taxon>
        <taxon>Fungi incertae sedis</taxon>
        <taxon>Mucoromycota</taxon>
        <taxon>Glomeromycotina</taxon>
        <taxon>Glomeromycetes</taxon>
        <taxon>Paraglomerales</taxon>
        <taxon>Paraglomeraceae</taxon>
        <taxon>Paraglomus</taxon>
    </lineage>
</organism>
<dbReference type="PROSITE" id="PS51886">
    <property type="entry name" value="TLDC"/>
    <property type="match status" value="1"/>
</dbReference>
<dbReference type="Pfam" id="PF00651">
    <property type="entry name" value="BTB"/>
    <property type="match status" value="1"/>
</dbReference>
<gene>
    <name evidence="3" type="ORF">POCULU_LOCUS1699</name>
</gene>
<dbReference type="EMBL" id="CAJVPJ010000136">
    <property type="protein sequence ID" value="CAG8483910.1"/>
    <property type="molecule type" value="Genomic_DNA"/>
</dbReference>
<evidence type="ECO:0000313" key="4">
    <source>
        <dbReference type="Proteomes" id="UP000789572"/>
    </source>
</evidence>
<reference evidence="3" key="1">
    <citation type="submission" date="2021-06" db="EMBL/GenBank/DDBJ databases">
        <authorList>
            <person name="Kallberg Y."/>
            <person name="Tangrot J."/>
            <person name="Rosling A."/>
        </authorList>
    </citation>
    <scope>NUCLEOTIDE SEQUENCE</scope>
    <source>
        <strain evidence="3">IA702</strain>
    </source>
</reference>
<dbReference type="Pfam" id="PF07534">
    <property type="entry name" value="TLD"/>
    <property type="match status" value="1"/>
</dbReference>
<dbReference type="Gene3D" id="3.30.710.10">
    <property type="entry name" value="Potassium Channel Kv1.1, Chain A"/>
    <property type="match status" value="1"/>
</dbReference>
<name>A0A9N8WBX6_9GLOM</name>
<protein>
    <submittedName>
        <fullName evidence="3">232_t:CDS:1</fullName>
    </submittedName>
</protein>
<evidence type="ECO:0000259" key="2">
    <source>
        <dbReference type="PROSITE" id="PS51886"/>
    </source>
</evidence>
<keyword evidence="4" id="KW-1185">Reference proteome</keyword>
<dbReference type="OrthoDB" id="298084at2759"/>
<dbReference type="InterPro" id="IPR006571">
    <property type="entry name" value="TLDc_dom"/>
</dbReference>
<feature type="domain" description="TLDc" evidence="2">
    <location>
        <begin position="295"/>
        <end position="457"/>
    </location>
</feature>